<reference evidence="1 2" key="1">
    <citation type="journal article" date="2019" name="ISME J.">
        <title>Insights into ecological role of a new deltaproteobacterial order Candidatus Acidulodesulfobacterales by metagenomics and metatranscriptomics.</title>
        <authorList>
            <person name="Tan S."/>
            <person name="Liu J."/>
            <person name="Fang Y."/>
            <person name="Hedlund B.P."/>
            <person name="Lian Z.H."/>
            <person name="Huang L.Y."/>
            <person name="Li J.T."/>
            <person name="Huang L.N."/>
            <person name="Li W.J."/>
            <person name="Jiang H.C."/>
            <person name="Dong H.L."/>
            <person name="Shu W.S."/>
        </authorList>
    </citation>
    <scope>NUCLEOTIDE SEQUENCE [LARGE SCALE GENOMIC DNA]</scope>
    <source>
        <strain evidence="1">AP1</strain>
    </source>
</reference>
<dbReference type="EMBL" id="SGBB01000025">
    <property type="protein sequence ID" value="RZD17687.1"/>
    <property type="molecule type" value="Genomic_DNA"/>
</dbReference>
<comment type="caution">
    <text evidence="1">The sequence shown here is derived from an EMBL/GenBank/DDBJ whole genome shotgun (WGS) entry which is preliminary data.</text>
</comment>
<evidence type="ECO:0000313" key="2">
    <source>
        <dbReference type="Proteomes" id="UP000319296"/>
    </source>
</evidence>
<gene>
    <name evidence="1" type="ORF">EVG15_09735</name>
</gene>
<dbReference type="AlphaFoldDB" id="A0A519BK90"/>
<evidence type="ECO:0000313" key="1">
    <source>
        <dbReference type="EMBL" id="RZD17687.1"/>
    </source>
</evidence>
<sequence>MNINLTEILGAIAESFVQQLALYIPDKDKDGKQIDDIDKWIEEAQTILTAIGGGTTSYPPADGTWLNPDNNKIVREKTKIIYTYIIPDKFECNLEPLRVFLHKFGRETNQGEVVFEFDGIFYKIRNYDK</sequence>
<name>A0A519BK90_9DELT</name>
<dbReference type="Proteomes" id="UP000319296">
    <property type="component" value="Unassembled WGS sequence"/>
</dbReference>
<protein>
    <submittedName>
        <fullName evidence="1">Uncharacterized protein</fullName>
    </submittedName>
</protein>
<organism evidence="1 2">
    <name type="scientific">Candidatus Acididesulfobacter diazotrophicus</name>
    <dbReference type="NCBI Taxonomy" id="2597226"/>
    <lineage>
        <taxon>Bacteria</taxon>
        <taxon>Deltaproteobacteria</taxon>
        <taxon>Candidatus Acidulodesulfobacterales</taxon>
        <taxon>Candidatus Acididesulfobacter</taxon>
    </lineage>
</organism>
<proteinExistence type="predicted"/>
<accession>A0A519BK90</accession>